<protein>
    <submittedName>
        <fullName evidence="1">Uncharacterized protein</fullName>
    </submittedName>
</protein>
<sequence>MCPICSSESGSFFDTDDDNRPWIQRLLRGLTRSQGDASAVMAPEQELQRSVWWHRISPLPRRIYQPVAHETDGMRVAAEDALIHAESFADFTLWVEVFQPDEALLLRTFDQFLLHYNLPAWETIAYLLEPGLPAASLVERFGQHERVILALGKQIRRDGIRPVADVFCTGEDGYDEDSHVDEEQRREMEYTQNRKLCDALWRIWAYCIISVEGFVHGRCIVDQIA</sequence>
<name>A0ACC0CJ53_9PEZI</name>
<organism evidence="1 2">
    <name type="scientific">Hypoxylon rubiginosum</name>
    <dbReference type="NCBI Taxonomy" id="110542"/>
    <lineage>
        <taxon>Eukaryota</taxon>
        <taxon>Fungi</taxon>
        <taxon>Dikarya</taxon>
        <taxon>Ascomycota</taxon>
        <taxon>Pezizomycotina</taxon>
        <taxon>Sordariomycetes</taxon>
        <taxon>Xylariomycetidae</taxon>
        <taxon>Xylariales</taxon>
        <taxon>Hypoxylaceae</taxon>
        <taxon>Hypoxylon</taxon>
    </lineage>
</organism>
<dbReference type="Proteomes" id="UP001497680">
    <property type="component" value="Unassembled WGS sequence"/>
</dbReference>
<keyword evidence="2" id="KW-1185">Reference proteome</keyword>
<proteinExistence type="predicted"/>
<evidence type="ECO:0000313" key="1">
    <source>
        <dbReference type="EMBL" id="KAI6080477.1"/>
    </source>
</evidence>
<comment type="caution">
    <text evidence="1">The sequence shown here is derived from an EMBL/GenBank/DDBJ whole genome shotgun (WGS) entry which is preliminary data.</text>
</comment>
<dbReference type="EMBL" id="MU394441">
    <property type="protein sequence ID" value="KAI6080477.1"/>
    <property type="molecule type" value="Genomic_DNA"/>
</dbReference>
<accession>A0ACC0CJ53</accession>
<gene>
    <name evidence="1" type="ORF">F4821DRAFT_251470</name>
</gene>
<reference evidence="1 2" key="1">
    <citation type="journal article" date="2022" name="New Phytol.">
        <title>Ecological generalism drives hyperdiversity of secondary metabolite gene clusters in xylarialean endophytes.</title>
        <authorList>
            <person name="Franco M.E.E."/>
            <person name="Wisecaver J.H."/>
            <person name="Arnold A.E."/>
            <person name="Ju Y.M."/>
            <person name="Slot J.C."/>
            <person name="Ahrendt S."/>
            <person name="Moore L.P."/>
            <person name="Eastman K.E."/>
            <person name="Scott K."/>
            <person name="Konkel Z."/>
            <person name="Mondo S.J."/>
            <person name="Kuo A."/>
            <person name="Hayes R.D."/>
            <person name="Haridas S."/>
            <person name="Andreopoulos B."/>
            <person name="Riley R."/>
            <person name="LaButti K."/>
            <person name="Pangilinan J."/>
            <person name="Lipzen A."/>
            <person name="Amirebrahimi M."/>
            <person name="Yan J."/>
            <person name="Adam C."/>
            <person name="Keymanesh K."/>
            <person name="Ng V."/>
            <person name="Louie K."/>
            <person name="Northen T."/>
            <person name="Drula E."/>
            <person name="Henrissat B."/>
            <person name="Hsieh H.M."/>
            <person name="Youens-Clark K."/>
            <person name="Lutzoni F."/>
            <person name="Miadlikowska J."/>
            <person name="Eastwood D.C."/>
            <person name="Hamelin R.C."/>
            <person name="Grigoriev I.V."/>
            <person name="U'Ren J.M."/>
        </authorList>
    </citation>
    <scope>NUCLEOTIDE SEQUENCE [LARGE SCALE GENOMIC DNA]</scope>
    <source>
        <strain evidence="1 2">ER1909</strain>
    </source>
</reference>
<evidence type="ECO:0000313" key="2">
    <source>
        <dbReference type="Proteomes" id="UP001497680"/>
    </source>
</evidence>